<comment type="caution">
    <text evidence="7">The sequence shown here is derived from an EMBL/GenBank/DDBJ whole genome shotgun (WGS) entry which is preliminary data.</text>
</comment>
<accession>A0A9X2IDZ5</accession>
<reference evidence="7" key="1">
    <citation type="submission" date="2022-05" db="EMBL/GenBank/DDBJ databases">
        <authorList>
            <person name="Tuo L."/>
        </authorList>
    </citation>
    <scope>NUCLEOTIDE SEQUENCE</scope>
    <source>
        <strain evidence="7">BSK12Z-4</strain>
    </source>
</reference>
<sequence>MRTAPLPPPRTPGRYAVGVVCLGNICRSPMGEVVLRERVDEAGLARHVRVASCGTGGWHVGESMDHRSASALLASGYDPSGHRGQQLDDSWFAEFDLLLAMDSSNLADLGGRSERVHLFRDHDPVHVGADVADPYYGGERGFTEALETCERVAACVVASLQRLPGVRGRA</sequence>
<name>A0A9X2IDZ5_9ACTN</name>
<evidence type="ECO:0000256" key="1">
    <source>
        <dbReference type="ARBA" id="ARBA00011063"/>
    </source>
</evidence>
<dbReference type="SUPFAM" id="SSF52788">
    <property type="entry name" value="Phosphotyrosine protein phosphatases I"/>
    <property type="match status" value="1"/>
</dbReference>
<dbReference type="InterPro" id="IPR050438">
    <property type="entry name" value="LMW_PTPase"/>
</dbReference>
<evidence type="ECO:0000256" key="2">
    <source>
        <dbReference type="ARBA" id="ARBA00013064"/>
    </source>
</evidence>
<dbReference type="InterPro" id="IPR023485">
    <property type="entry name" value="Ptyr_pPase"/>
</dbReference>
<evidence type="ECO:0000256" key="3">
    <source>
        <dbReference type="ARBA" id="ARBA00022801"/>
    </source>
</evidence>
<evidence type="ECO:0000256" key="4">
    <source>
        <dbReference type="ARBA" id="ARBA00022912"/>
    </source>
</evidence>
<feature type="active site" description="Proton donor" evidence="5">
    <location>
        <position position="133"/>
    </location>
</feature>
<comment type="similarity">
    <text evidence="1">Belongs to the low molecular weight phosphotyrosine protein phosphatase family.</text>
</comment>
<keyword evidence="3" id="KW-0378">Hydrolase</keyword>
<dbReference type="Gene3D" id="3.40.50.2300">
    <property type="match status" value="1"/>
</dbReference>
<dbReference type="EC" id="3.1.3.48" evidence="2"/>
<proteinExistence type="inferred from homology"/>
<dbReference type="CDD" id="cd16343">
    <property type="entry name" value="LMWPTP"/>
    <property type="match status" value="1"/>
</dbReference>
<dbReference type="Pfam" id="PF01451">
    <property type="entry name" value="LMWPc"/>
    <property type="match status" value="1"/>
</dbReference>
<keyword evidence="4" id="KW-0904">Protein phosphatase</keyword>
<evidence type="ECO:0000313" key="8">
    <source>
        <dbReference type="Proteomes" id="UP001139485"/>
    </source>
</evidence>
<dbReference type="SMART" id="SM00226">
    <property type="entry name" value="LMWPc"/>
    <property type="match status" value="1"/>
</dbReference>
<feature type="active site" description="Nucleophile" evidence="5">
    <location>
        <position position="21"/>
    </location>
</feature>
<feature type="domain" description="Phosphotyrosine protein phosphatase I" evidence="6">
    <location>
        <begin position="15"/>
        <end position="159"/>
    </location>
</feature>
<keyword evidence="8" id="KW-1185">Reference proteome</keyword>
<dbReference type="InterPro" id="IPR017867">
    <property type="entry name" value="Tyr_phospatase_low_mol_wt"/>
</dbReference>
<dbReference type="EMBL" id="JAMOIL010000009">
    <property type="protein sequence ID" value="MCM0620286.1"/>
    <property type="molecule type" value="Genomic_DNA"/>
</dbReference>
<dbReference type="AlphaFoldDB" id="A0A9X2IDZ5"/>
<evidence type="ECO:0000256" key="5">
    <source>
        <dbReference type="PIRSR" id="PIRSR617867-1"/>
    </source>
</evidence>
<dbReference type="GO" id="GO:0004725">
    <property type="term" value="F:protein tyrosine phosphatase activity"/>
    <property type="evidence" value="ECO:0007669"/>
    <property type="project" value="UniProtKB-EC"/>
</dbReference>
<evidence type="ECO:0000259" key="6">
    <source>
        <dbReference type="SMART" id="SM00226"/>
    </source>
</evidence>
<evidence type="ECO:0000313" key="7">
    <source>
        <dbReference type="EMBL" id="MCM0620286.1"/>
    </source>
</evidence>
<dbReference type="RefSeq" id="WP_250826952.1">
    <property type="nucleotide sequence ID" value="NZ_JAMOIL010000009.1"/>
</dbReference>
<protein>
    <recommendedName>
        <fullName evidence="2">protein-tyrosine-phosphatase</fullName>
        <ecNumber evidence="2">3.1.3.48</ecNumber>
    </recommendedName>
</protein>
<gene>
    <name evidence="7" type="ORF">M8330_08250</name>
</gene>
<dbReference type="PRINTS" id="PR00719">
    <property type="entry name" value="LMWPTPASE"/>
</dbReference>
<dbReference type="PANTHER" id="PTHR11717">
    <property type="entry name" value="LOW MOLECULAR WEIGHT PROTEIN TYROSINE PHOSPHATASE"/>
    <property type="match status" value="1"/>
</dbReference>
<dbReference type="InterPro" id="IPR036196">
    <property type="entry name" value="Ptyr_pPase_sf"/>
</dbReference>
<dbReference type="PANTHER" id="PTHR11717:SF7">
    <property type="entry name" value="LOW MOLECULAR WEIGHT PHOSPHOTYROSINE PROTEIN PHOSPHATASE"/>
    <property type="match status" value="1"/>
</dbReference>
<feature type="active site" evidence="5">
    <location>
        <position position="27"/>
    </location>
</feature>
<organism evidence="7 8">
    <name type="scientific">Nocardioides bruguierae</name>
    <dbReference type="NCBI Taxonomy" id="2945102"/>
    <lineage>
        <taxon>Bacteria</taxon>
        <taxon>Bacillati</taxon>
        <taxon>Actinomycetota</taxon>
        <taxon>Actinomycetes</taxon>
        <taxon>Propionibacteriales</taxon>
        <taxon>Nocardioidaceae</taxon>
        <taxon>Nocardioides</taxon>
    </lineage>
</organism>
<dbReference type="Proteomes" id="UP001139485">
    <property type="component" value="Unassembled WGS sequence"/>
</dbReference>